<accession>A0A833A2U7</accession>
<evidence type="ECO:0000313" key="1">
    <source>
        <dbReference type="EMBL" id="HIQ29133.1"/>
    </source>
</evidence>
<protein>
    <submittedName>
        <fullName evidence="1">CopG family transcriptional regulator</fullName>
    </submittedName>
</protein>
<proteinExistence type="predicted"/>
<dbReference type="AlphaFoldDB" id="A0A833A2U7"/>
<sequence length="67" mass="7788">MLIPIPKTLHRRLAGMIKDTGFSSVEDYVVFVMRELIASHEAEKAHEPYSEEDVERVKERLRSLGYL</sequence>
<dbReference type="Proteomes" id="UP000608579">
    <property type="component" value="Unassembled WGS sequence"/>
</dbReference>
<gene>
    <name evidence="1" type="ORF">EYH45_01060</name>
</gene>
<evidence type="ECO:0000313" key="2">
    <source>
        <dbReference type="Proteomes" id="UP000608579"/>
    </source>
</evidence>
<dbReference type="EMBL" id="DQVM01000022">
    <property type="protein sequence ID" value="HIQ29133.1"/>
    <property type="molecule type" value="Genomic_DNA"/>
</dbReference>
<comment type="caution">
    <text evidence="1">The sequence shown here is derived from an EMBL/GenBank/DDBJ whole genome shotgun (WGS) entry which is preliminary data.</text>
</comment>
<reference evidence="1" key="1">
    <citation type="journal article" date="2020" name="ISME J.">
        <title>Gammaproteobacteria mediating utilization of methyl-, sulfur- and petroleum organic compounds in deep ocean hydrothermal plumes.</title>
        <authorList>
            <person name="Zhou Z."/>
            <person name="Liu Y."/>
            <person name="Pan J."/>
            <person name="Cron B.R."/>
            <person name="Toner B.M."/>
            <person name="Anantharaman K."/>
            <person name="Breier J.A."/>
            <person name="Dick G.J."/>
            <person name="Li M."/>
        </authorList>
    </citation>
    <scope>NUCLEOTIDE SEQUENCE</scope>
    <source>
        <strain evidence="1">SZUA-1515</strain>
    </source>
</reference>
<name>A0A833A2U7_CALS0</name>
<organism evidence="1 2">
    <name type="scientific">Caldiarchaeum subterraneum</name>
    <dbReference type="NCBI Taxonomy" id="311458"/>
    <lineage>
        <taxon>Archaea</taxon>
        <taxon>Nitrososphaerota</taxon>
        <taxon>Candidatus Caldarchaeales</taxon>
        <taxon>Candidatus Caldarchaeaceae</taxon>
        <taxon>Candidatus Caldarchaeum</taxon>
    </lineage>
</organism>